<organism evidence="1 2">
    <name type="scientific">Lactuca saligna</name>
    <name type="common">Willowleaf lettuce</name>
    <dbReference type="NCBI Taxonomy" id="75948"/>
    <lineage>
        <taxon>Eukaryota</taxon>
        <taxon>Viridiplantae</taxon>
        <taxon>Streptophyta</taxon>
        <taxon>Embryophyta</taxon>
        <taxon>Tracheophyta</taxon>
        <taxon>Spermatophyta</taxon>
        <taxon>Magnoliopsida</taxon>
        <taxon>eudicotyledons</taxon>
        <taxon>Gunneridae</taxon>
        <taxon>Pentapetalae</taxon>
        <taxon>asterids</taxon>
        <taxon>campanulids</taxon>
        <taxon>Asterales</taxon>
        <taxon>Asteraceae</taxon>
        <taxon>Cichorioideae</taxon>
        <taxon>Cichorieae</taxon>
        <taxon>Lactucinae</taxon>
        <taxon>Lactuca</taxon>
    </lineage>
</organism>
<evidence type="ECO:0000313" key="2">
    <source>
        <dbReference type="Proteomes" id="UP001177003"/>
    </source>
</evidence>
<dbReference type="EMBL" id="OX465078">
    <property type="protein sequence ID" value="CAI9272341.1"/>
    <property type="molecule type" value="Genomic_DNA"/>
</dbReference>
<sequence>MTKPAIIVIAAPTKRQQDPIPILHPPSANNFSSAAKDDMTVEECETMIQRSLRNSWENGRRYIWASTGMLGQGKKGNVGNDLEGRPQEVREVIGTEDDSEVRRYKAKMEERARREEDLFARAPLTSANAGVLLVDGPGQKALDNINLFSASSLLQSTCSLVQVKGVNVRELCVRSVLVGVCFHSYQQGVKVKCLPSSHLELVWHLLSRKEDKAKPKTKGCLTDQDVMQSTKQAWLQDRSTVVSLRKRLKLFCDFQLLGISMTHPCAATLLYKSDTLLVVPLKGYDSHHITEEHLGGKIISRSVLLCAFEGIPYLLCALGMDIF</sequence>
<dbReference type="Proteomes" id="UP001177003">
    <property type="component" value="Chromosome 2"/>
</dbReference>
<reference evidence="1" key="1">
    <citation type="submission" date="2023-04" db="EMBL/GenBank/DDBJ databases">
        <authorList>
            <person name="Vijverberg K."/>
            <person name="Xiong W."/>
            <person name="Schranz E."/>
        </authorList>
    </citation>
    <scope>NUCLEOTIDE SEQUENCE</scope>
</reference>
<accession>A0AA35YEQ5</accession>
<protein>
    <submittedName>
        <fullName evidence="1">Uncharacterized protein</fullName>
    </submittedName>
</protein>
<evidence type="ECO:0000313" key="1">
    <source>
        <dbReference type="EMBL" id="CAI9272341.1"/>
    </source>
</evidence>
<dbReference type="AlphaFoldDB" id="A0AA35YEQ5"/>
<gene>
    <name evidence="1" type="ORF">LSALG_LOCUS12570</name>
</gene>
<keyword evidence="2" id="KW-1185">Reference proteome</keyword>
<name>A0AA35YEQ5_LACSI</name>
<proteinExistence type="predicted"/>